<reference evidence="1 2" key="1">
    <citation type="submission" date="2024-07" db="EMBL/GenBank/DDBJ databases">
        <title>Section-level genome sequencing and comparative genomics of Aspergillus sections Usti and Cavernicolus.</title>
        <authorList>
            <consortium name="Lawrence Berkeley National Laboratory"/>
            <person name="Nybo J.L."/>
            <person name="Vesth T.C."/>
            <person name="Theobald S."/>
            <person name="Frisvad J.C."/>
            <person name="Larsen T.O."/>
            <person name="Kjaerboelling I."/>
            <person name="Rothschild-Mancinelli K."/>
            <person name="Lyhne E.K."/>
            <person name="Kogle M.E."/>
            <person name="Barry K."/>
            <person name="Clum A."/>
            <person name="Na H."/>
            <person name="Ledsgaard L."/>
            <person name="Lin J."/>
            <person name="Lipzen A."/>
            <person name="Kuo A."/>
            <person name="Riley R."/>
            <person name="Mondo S."/>
            <person name="LaButti K."/>
            <person name="Haridas S."/>
            <person name="Pangalinan J."/>
            <person name="Salamov A.A."/>
            <person name="Simmons B.A."/>
            <person name="Magnuson J.K."/>
            <person name="Chen J."/>
            <person name="Drula E."/>
            <person name="Henrissat B."/>
            <person name="Wiebenga A."/>
            <person name="Lubbers R.J."/>
            <person name="Gomes A.C."/>
            <person name="Macurrencykelacurrency M.R."/>
            <person name="Stajich J."/>
            <person name="Grigoriev I.V."/>
            <person name="Mortensen U.H."/>
            <person name="De vries R.P."/>
            <person name="Baker S.E."/>
            <person name="Andersen M.R."/>
        </authorList>
    </citation>
    <scope>NUCLEOTIDE SEQUENCE [LARGE SCALE GENOMIC DNA]</scope>
    <source>
        <strain evidence="1 2">CBS 756.74</strain>
    </source>
</reference>
<dbReference type="RefSeq" id="XP_070904589.1">
    <property type="nucleotide sequence ID" value="XM_071044359.1"/>
</dbReference>
<proteinExistence type="predicted"/>
<evidence type="ECO:0000313" key="1">
    <source>
        <dbReference type="EMBL" id="KAL2859655.1"/>
    </source>
</evidence>
<accession>A0ABR4L547</accession>
<keyword evidence="2" id="KW-1185">Reference proteome</keyword>
<organism evidence="1 2">
    <name type="scientific">Aspergillus pseudodeflectus</name>
    <dbReference type="NCBI Taxonomy" id="176178"/>
    <lineage>
        <taxon>Eukaryota</taxon>
        <taxon>Fungi</taxon>
        <taxon>Dikarya</taxon>
        <taxon>Ascomycota</taxon>
        <taxon>Pezizomycotina</taxon>
        <taxon>Eurotiomycetes</taxon>
        <taxon>Eurotiomycetidae</taxon>
        <taxon>Eurotiales</taxon>
        <taxon>Aspergillaceae</taxon>
        <taxon>Aspergillus</taxon>
        <taxon>Aspergillus subgen. Nidulantes</taxon>
    </lineage>
</organism>
<dbReference type="EMBL" id="JBFXLR010000003">
    <property type="protein sequence ID" value="KAL2859655.1"/>
    <property type="molecule type" value="Genomic_DNA"/>
</dbReference>
<sequence length="222" mass="24344">MALWQPRTDKQQATRVLHSRYPANVSANQNLTQSHKDYPEKPPMVIGMGQLKPIRDIAVIFLRSMTRVTAMAMPPISRSSGIRVTLTALPALLVPALGATDGCINPGDNMCTVITAGGAFGNPVTGAISGDRYVDVANGACESIVSSGELEPQSPRFYANFQTVYGTQLEYWADSIGDGNVRGINFHYLATDQWYYQDECEHRQVAFGSAIYLQFESLLFLC</sequence>
<protein>
    <submittedName>
        <fullName evidence="1">Uncharacterized protein</fullName>
    </submittedName>
</protein>
<evidence type="ECO:0000313" key="2">
    <source>
        <dbReference type="Proteomes" id="UP001610444"/>
    </source>
</evidence>
<comment type="caution">
    <text evidence="1">The sequence shown here is derived from an EMBL/GenBank/DDBJ whole genome shotgun (WGS) entry which is preliminary data.</text>
</comment>
<dbReference type="Proteomes" id="UP001610444">
    <property type="component" value="Unassembled WGS sequence"/>
</dbReference>
<name>A0ABR4L547_9EURO</name>
<gene>
    <name evidence="1" type="ORF">BJX68DRAFT_262079</name>
</gene>
<dbReference type="GeneID" id="98159523"/>